<name>I3UNN1_PSEPU</name>
<dbReference type="HOGENOM" id="CLU_3102800_0_0_6"/>
<organism evidence="1 2">
    <name type="scientific">Pseudomonas putida ND6</name>
    <dbReference type="NCBI Taxonomy" id="231023"/>
    <lineage>
        <taxon>Bacteria</taxon>
        <taxon>Pseudomonadati</taxon>
        <taxon>Pseudomonadota</taxon>
        <taxon>Gammaproteobacteria</taxon>
        <taxon>Pseudomonadales</taxon>
        <taxon>Pseudomonadaceae</taxon>
        <taxon>Pseudomonas</taxon>
    </lineage>
</organism>
<evidence type="ECO:0000313" key="2">
    <source>
        <dbReference type="Proteomes" id="UP000005268"/>
    </source>
</evidence>
<dbReference type="Proteomes" id="UP000005268">
    <property type="component" value="Chromosome"/>
</dbReference>
<accession>I3UNN1</accession>
<dbReference type="KEGG" id="ppi:YSA_00607"/>
<proteinExistence type="predicted"/>
<evidence type="ECO:0000313" key="1">
    <source>
        <dbReference type="EMBL" id="AFK67102.1"/>
    </source>
</evidence>
<dbReference type="AlphaFoldDB" id="I3UNN1"/>
<sequence>MWQEQSVRKLISEIGHRTRTDRLVLFFGPAGKSGHRPWTEHTKALRLITLH</sequence>
<reference evidence="1 2" key="1">
    <citation type="journal article" date="2012" name="J. Bacteriol.">
        <title>Complete Genome Sequence of the Naphthalene-Degrading Pseudomonas putida Strain ND6.</title>
        <authorList>
            <person name="Li S."/>
            <person name="Zhao H."/>
            <person name="Li Y."/>
            <person name="Niu S."/>
            <person name="Cai B."/>
        </authorList>
    </citation>
    <scope>NUCLEOTIDE SEQUENCE [LARGE SCALE GENOMIC DNA]</scope>
    <source>
        <strain evidence="1 2">ND6</strain>
    </source>
</reference>
<gene>
    <name evidence="1" type="ORF">YSA_00607</name>
</gene>
<protein>
    <submittedName>
        <fullName evidence="1">Uncharacterized protein</fullName>
    </submittedName>
</protein>
<dbReference type="EMBL" id="CP003588">
    <property type="protein sequence ID" value="AFK67102.1"/>
    <property type="molecule type" value="Genomic_DNA"/>
</dbReference>